<dbReference type="InterPro" id="IPR049046">
    <property type="entry name" value="Beta-AFase-like_GH127_middle"/>
</dbReference>
<feature type="domain" description="Non-reducing end beta-L-arabinofuranosidase-like GH127 catalytic" evidence="2">
    <location>
        <begin position="113"/>
        <end position="495"/>
    </location>
</feature>
<gene>
    <name evidence="4" type="ORF">CKAN_01157200</name>
</gene>
<dbReference type="InterPro" id="IPR012878">
    <property type="entry name" value="Beta-AFase-like_GH127_cat"/>
</dbReference>
<name>A0A443NWG8_9MAGN</name>
<dbReference type="SUPFAM" id="SSF48208">
    <property type="entry name" value="Six-hairpin glycosidases"/>
    <property type="match status" value="2"/>
</dbReference>
<dbReference type="InterPro" id="IPR036195">
    <property type="entry name" value="AbfB_ABD_sf"/>
</dbReference>
<evidence type="ECO:0000313" key="4">
    <source>
        <dbReference type="EMBL" id="RWR82836.1"/>
    </source>
</evidence>
<dbReference type="GO" id="GO:0046556">
    <property type="term" value="F:alpha-L-arabinofuranosidase activity"/>
    <property type="evidence" value="ECO:0007669"/>
    <property type="project" value="InterPro"/>
</dbReference>
<comment type="caution">
    <text evidence="4">The sequence shown here is derived from an EMBL/GenBank/DDBJ whole genome shotgun (WGS) entry which is preliminary data.</text>
</comment>
<protein>
    <submittedName>
        <fullName evidence="4">Putative pentatricopeptide repeat-containing protein</fullName>
    </submittedName>
</protein>
<dbReference type="PANTHER" id="PTHR31151:SF0">
    <property type="entry name" value="PROLINE-TRNA LIGASE (DUF1680)"/>
    <property type="match status" value="1"/>
</dbReference>
<feature type="domain" description="Non-reducing end beta-L-arabinofuranosidase-like GH127 catalytic" evidence="2">
    <location>
        <begin position="949"/>
        <end position="1322"/>
    </location>
</feature>
<evidence type="ECO:0000259" key="2">
    <source>
        <dbReference type="Pfam" id="PF07944"/>
    </source>
</evidence>
<proteinExistence type="predicted"/>
<dbReference type="InterPro" id="IPR008928">
    <property type="entry name" value="6-hairpin_glycosidase_sf"/>
</dbReference>
<organism evidence="4 5">
    <name type="scientific">Cinnamomum micranthum f. kanehirae</name>
    <dbReference type="NCBI Taxonomy" id="337451"/>
    <lineage>
        <taxon>Eukaryota</taxon>
        <taxon>Viridiplantae</taxon>
        <taxon>Streptophyta</taxon>
        <taxon>Embryophyta</taxon>
        <taxon>Tracheophyta</taxon>
        <taxon>Spermatophyta</taxon>
        <taxon>Magnoliopsida</taxon>
        <taxon>Magnoliidae</taxon>
        <taxon>Laurales</taxon>
        <taxon>Lauraceae</taxon>
        <taxon>Cinnamomum</taxon>
    </lineage>
</organism>
<dbReference type="EMBL" id="QPKB01000004">
    <property type="protein sequence ID" value="RWR82836.1"/>
    <property type="molecule type" value="Genomic_DNA"/>
</dbReference>
<dbReference type="PANTHER" id="PTHR31151">
    <property type="entry name" value="PROLINE-TRNA LIGASE (DUF1680)"/>
    <property type="match status" value="1"/>
</dbReference>
<feature type="domain" description="Non-reducing end beta-L-arabinofuranosidase-like GH127 middle" evidence="3">
    <location>
        <begin position="1335"/>
        <end position="1435"/>
    </location>
</feature>
<dbReference type="Proteomes" id="UP000283530">
    <property type="component" value="Unassembled WGS sequence"/>
</dbReference>
<dbReference type="Pfam" id="PF20736">
    <property type="entry name" value="Glyco_hydro127M"/>
    <property type="match status" value="2"/>
</dbReference>
<accession>A0A443NWG8</accession>
<evidence type="ECO:0000259" key="3">
    <source>
        <dbReference type="Pfam" id="PF20736"/>
    </source>
</evidence>
<feature type="chain" id="PRO_5019119017" evidence="1">
    <location>
        <begin position="25"/>
        <end position="1692"/>
    </location>
</feature>
<keyword evidence="1" id="KW-0732">Signal</keyword>
<feature type="signal peptide" evidence="1">
    <location>
        <begin position="1"/>
        <end position="24"/>
    </location>
</feature>
<evidence type="ECO:0000256" key="1">
    <source>
        <dbReference type="SAM" id="SignalP"/>
    </source>
</evidence>
<dbReference type="GO" id="GO:0046373">
    <property type="term" value="P:L-arabinose metabolic process"/>
    <property type="evidence" value="ECO:0007669"/>
    <property type="project" value="InterPro"/>
</dbReference>
<reference evidence="4 5" key="1">
    <citation type="journal article" date="2019" name="Nat. Plants">
        <title>Stout camphor tree genome fills gaps in understanding of flowering plant genome evolution.</title>
        <authorList>
            <person name="Chaw S.M."/>
            <person name="Liu Y.C."/>
            <person name="Wu Y.W."/>
            <person name="Wang H.Y."/>
            <person name="Lin C.I."/>
            <person name="Wu C.S."/>
            <person name="Ke H.M."/>
            <person name="Chang L.Y."/>
            <person name="Hsu C.Y."/>
            <person name="Yang H.T."/>
            <person name="Sudianto E."/>
            <person name="Hsu M.H."/>
            <person name="Wu K.P."/>
            <person name="Wang L.N."/>
            <person name="Leebens-Mack J.H."/>
            <person name="Tsai I.J."/>
        </authorList>
    </citation>
    <scope>NUCLEOTIDE SEQUENCE [LARGE SCALE GENOMIC DNA]</scope>
    <source>
        <strain evidence="5">cv. Chaw 1501</strain>
        <tissue evidence="4">Young leaves</tissue>
    </source>
</reference>
<feature type="domain" description="Non-reducing end beta-L-arabinofuranosidase-like GH127 middle" evidence="3">
    <location>
        <begin position="508"/>
        <end position="608"/>
    </location>
</feature>
<sequence length="1692" mass="191011">MGLFMYFLISFCLFVFFPPDVVLGKECNNIPTQLSSHTVQYELFKTNNLSWRDEMYELYHLTPTDDSTWANLRPRGNLIQYGKEDFNWAMLYRCLKNPGITTEKFLKEVSLHDVRLDPDSIHGRAAQTNLEYLLLLDEDSLVWSFRKTADLPTPGKAYGGWEDPAVELRGHFVGHYLSASARMWASTHNDTLYQKMSNVVSALHECQEKIGTGYLSAFPAEQFDRVEAIKPVWAPYYTIHKIMSGLLDQYLFTGNNQTLRMVVWMAEYFSERVENVISKYTIERHWTSLNEESGGMNDVLYRLYTVTGDQMHLVLARLFDKPCFLGLLAVQADSLSGFHTNTHIPVVLGSQMRYEVTGDPLYKAIGTYFMDIINSSHCYATGGTSVREFWSDPKRLATTLETENEESCTTYNMLKVSRNLFKWTKEMAYVDYYERALTNGVLSIQRGTEPGVMIYMLPLGRGKSKAHSYHGWGTQFDSFWCCYGTGIESFSKLGDSIYFEEDADVPGLYIIQYISSSFNWPSGQIMLKQDVEPVISSDAQLRVSLSFSTEEGVSQRSNLYLRIPFWTNSNGAKATLNSQTLPLPFPGNFMSVTKSWSSNDKLTIQLPISLRLEAVKDERPEYASIQAILFGPYLLAGLSDGDWDLKPGTSKSLSEWIIPIPPSYNSQLVSLTQEANDTTLVLTNANNSITMDELPEPGTDSAVHATFRLVPLETNSFQVSSMKEIIGKSVMLEPIDLPGIVVAHQGRNKILTVTNSRGGSDSHVFQVVSGLGEKSNTFSLESESDRGCFIYSVGDQVELRCKSQSLSEDDGFNEAVSFTFSEGMSEYHPISFTAKGVKRDFLLVPLLSLRDESYTVYFNIECNNVLPELSSHTFQYELFKTNNLSWRDEMYKHYHLTPTDDSTWANLHPRRNLIENSRDQDFNWAMLYRSLKNPGITTEKFLKEVSLHDVRLDPDSIHGRAAQTNLEYLLLLNEDRLVWSFRKTANLSTPGKPYGGWEDPGHYLSASARMWASTHNDTLYQKMSKVVSALHECQEKIGTGYLSAFPTEQFDRLEAIKPVWAPYYTIHKIMSGLLDQYLFTGNKQTLRMVVWMAEYFSKRVENVISKYTIERHWASLNDESGGMNDVLYKLYTVTGNQKHLVLAHLFDKPCFLGLLALQADSLSGFHTNTHIPVVLGSQMRYEVTGDPLYKAIGTYFMDIVNSSHCYATGGTSVSEGWSDPKRLATTLELENEESCTTHNMLKVSRNLFRWTREMAYADYYERALTNGVLGIQRGREPGIMIYMLPLGRGKSKAHSHHGWGTQFDAFWCCYGTGIESFSKLGDSIYFGEDADVPALYIIQYISSTFNWTSGQMILKQDVKPVVSSDAQLRASLTFSTKEGVSPKSNLYLRIPFWTNSIGAKATLNSQKLHLPLPGNFMSVKKSWRSNDKLTIQLPISLRLEAIKDERPEYASVQAILFGPYLLAGLSNGDWDLKPGRSKSLSDWIIPIPPSYNSQLVSLTQVANNTTLVLTSVNNSVKMDKFPEAGTDSAVHATFRLVPLATNSSQVSSVKDLMGKSVMLEPIDVPGMVVAHQGPNKFLTITNSKGRLDSHGDHVFRVVSGLDKKSNAFSLESESNQGCFLFSVDDQVELRCKSLSLSQDDGFNQAVSFMFSRGMSEYHPISFMAKGVKRNFLLVPLLSLRDESYTVYFNIVT</sequence>
<dbReference type="Gene3D" id="2.80.10.50">
    <property type="match status" value="2"/>
</dbReference>
<evidence type="ECO:0000313" key="5">
    <source>
        <dbReference type="Proteomes" id="UP000283530"/>
    </source>
</evidence>
<dbReference type="Pfam" id="PF07944">
    <property type="entry name" value="Beta-AFase-like_GH127_cat"/>
    <property type="match status" value="2"/>
</dbReference>
<dbReference type="OrthoDB" id="5358475at2759"/>
<dbReference type="SUPFAM" id="SSF110221">
    <property type="entry name" value="AbfB domain"/>
    <property type="match status" value="2"/>
</dbReference>
<keyword evidence="5" id="KW-1185">Reference proteome</keyword>